<feature type="transmembrane region" description="Helical" evidence="1">
    <location>
        <begin position="34"/>
        <end position="52"/>
    </location>
</feature>
<accession>A0A7H2BDH3</accession>
<gene>
    <name evidence="2" type="ORF">IDM49_11080</name>
</gene>
<name>A0A7H2BDH3_9MICC</name>
<protein>
    <submittedName>
        <fullName evidence="2">Uncharacterized protein</fullName>
    </submittedName>
</protein>
<keyword evidence="3" id="KW-1185">Reference proteome</keyword>
<feature type="transmembrane region" description="Helical" evidence="1">
    <location>
        <begin position="64"/>
        <end position="85"/>
    </location>
</feature>
<dbReference type="RefSeq" id="WP_190724551.1">
    <property type="nucleotide sequence ID" value="NZ_CP061539.1"/>
</dbReference>
<keyword evidence="1" id="KW-0472">Membrane</keyword>
<evidence type="ECO:0000313" key="2">
    <source>
        <dbReference type="EMBL" id="QNV37719.1"/>
    </source>
</evidence>
<evidence type="ECO:0000256" key="1">
    <source>
        <dbReference type="SAM" id="Phobius"/>
    </source>
</evidence>
<dbReference type="EMBL" id="CP061539">
    <property type="protein sequence ID" value="QNV37719.1"/>
    <property type="molecule type" value="Genomic_DNA"/>
</dbReference>
<evidence type="ECO:0000313" key="3">
    <source>
        <dbReference type="Proteomes" id="UP000516404"/>
    </source>
</evidence>
<keyword evidence="1" id="KW-1133">Transmembrane helix</keyword>
<dbReference type="AlphaFoldDB" id="A0A7H2BDH3"/>
<keyword evidence="1" id="KW-0812">Transmembrane</keyword>
<dbReference type="GeneID" id="96624783"/>
<reference evidence="2 3" key="1">
    <citation type="submission" date="2020-09" db="EMBL/GenBank/DDBJ databases">
        <title>Investigation of environmental microbes.</title>
        <authorList>
            <person name="Ou Y."/>
            <person name="Kang Q."/>
        </authorList>
    </citation>
    <scope>NUCLEOTIDE SEQUENCE [LARGE SCALE GENOMIC DNA]</scope>
    <source>
        <strain evidence="2 3">KJZ-14</strain>
    </source>
</reference>
<sequence length="113" mass="12202">MKNDNAVHTSHAPLTEQEKARLVRSTRRTDIRNIIGALFLVYGILVTATGLLDPAADRALTGGIAINLWTGISMLIASALFFVWAKFAPVPAEDILTSVENIDEKRAEGEGAL</sequence>
<dbReference type="Proteomes" id="UP000516404">
    <property type="component" value="Chromosome"/>
</dbReference>
<organism evidence="2 3">
    <name type="scientific">Rothia terrae</name>
    <dbReference type="NCBI Taxonomy" id="396015"/>
    <lineage>
        <taxon>Bacteria</taxon>
        <taxon>Bacillati</taxon>
        <taxon>Actinomycetota</taxon>
        <taxon>Actinomycetes</taxon>
        <taxon>Micrococcales</taxon>
        <taxon>Micrococcaceae</taxon>
        <taxon>Rothia</taxon>
    </lineage>
</organism>
<dbReference type="KEGG" id="rter:IDM49_11080"/>
<proteinExistence type="predicted"/>